<dbReference type="InterPro" id="IPR001031">
    <property type="entry name" value="Thioesterase"/>
</dbReference>
<dbReference type="SUPFAM" id="SSF53474">
    <property type="entry name" value="alpha/beta-Hydrolases"/>
    <property type="match status" value="1"/>
</dbReference>
<protein>
    <recommendedName>
        <fullName evidence="1">Thioesterase domain-containing protein</fullName>
    </recommendedName>
</protein>
<feature type="domain" description="Thioesterase" evidence="1">
    <location>
        <begin position="1"/>
        <end position="71"/>
    </location>
</feature>
<dbReference type="AlphaFoldDB" id="A0A8H5Z9P5"/>
<accession>A0A8H5Z9P5</accession>
<dbReference type="Proteomes" id="UP000624244">
    <property type="component" value="Unassembled WGS sequence"/>
</dbReference>
<dbReference type="EMBL" id="WNKQ01000036">
    <property type="protein sequence ID" value="KAF5844003.1"/>
    <property type="molecule type" value="Genomic_DNA"/>
</dbReference>
<evidence type="ECO:0000313" key="2">
    <source>
        <dbReference type="EMBL" id="KAF5844003.1"/>
    </source>
</evidence>
<dbReference type="InterPro" id="IPR029058">
    <property type="entry name" value="AB_hydrolase_fold"/>
</dbReference>
<dbReference type="Pfam" id="PF00975">
    <property type="entry name" value="Thioesterase"/>
    <property type="match status" value="1"/>
</dbReference>
<evidence type="ECO:0000313" key="3">
    <source>
        <dbReference type="Proteomes" id="UP000624244"/>
    </source>
</evidence>
<dbReference type="Gene3D" id="3.40.50.1820">
    <property type="entry name" value="alpha/beta hydrolase"/>
    <property type="match status" value="1"/>
</dbReference>
<evidence type="ECO:0000259" key="1">
    <source>
        <dbReference type="Pfam" id="PF00975"/>
    </source>
</evidence>
<name>A0A8H5Z9P5_COCSA</name>
<gene>
    <name evidence="2" type="ORF">GGP41_002773</name>
</gene>
<proteinExistence type="predicted"/>
<sequence>MATYYYKQMKASMKPGNVILGGWSFGGLLALEVVNAITLDKNGGFKVIGVVLIDSGYPLVTNPKSTSLVETFRNSLKNSLPRHTPKTALTSMDRSAKKVAEWKLSRWPQGYDKPPTVLIRADKGLDIKYNLPLELGWEFCEHNVVDSVQIVPGNHFSIFEGGNIIYWKHY</sequence>
<reference evidence="2" key="1">
    <citation type="submission" date="2019-11" db="EMBL/GenBank/DDBJ databases">
        <title>Bipolaris sorokiniana Genome sequencing.</title>
        <authorList>
            <person name="Wang H."/>
        </authorList>
    </citation>
    <scope>NUCLEOTIDE SEQUENCE</scope>
</reference>
<comment type="caution">
    <text evidence="2">The sequence shown here is derived from an EMBL/GenBank/DDBJ whole genome shotgun (WGS) entry which is preliminary data.</text>
</comment>
<organism evidence="2 3">
    <name type="scientific">Cochliobolus sativus</name>
    <name type="common">Common root rot and spot blotch fungus</name>
    <name type="synonym">Bipolaris sorokiniana</name>
    <dbReference type="NCBI Taxonomy" id="45130"/>
    <lineage>
        <taxon>Eukaryota</taxon>
        <taxon>Fungi</taxon>
        <taxon>Dikarya</taxon>
        <taxon>Ascomycota</taxon>
        <taxon>Pezizomycotina</taxon>
        <taxon>Dothideomycetes</taxon>
        <taxon>Pleosporomycetidae</taxon>
        <taxon>Pleosporales</taxon>
        <taxon>Pleosporineae</taxon>
        <taxon>Pleosporaceae</taxon>
        <taxon>Bipolaris</taxon>
    </lineage>
</organism>